<organism evidence="1 2">
    <name type="scientific">Portunus trituberculatus</name>
    <name type="common">Swimming crab</name>
    <name type="synonym">Neptunus trituberculatus</name>
    <dbReference type="NCBI Taxonomy" id="210409"/>
    <lineage>
        <taxon>Eukaryota</taxon>
        <taxon>Metazoa</taxon>
        <taxon>Ecdysozoa</taxon>
        <taxon>Arthropoda</taxon>
        <taxon>Crustacea</taxon>
        <taxon>Multicrustacea</taxon>
        <taxon>Malacostraca</taxon>
        <taxon>Eumalacostraca</taxon>
        <taxon>Eucarida</taxon>
        <taxon>Decapoda</taxon>
        <taxon>Pleocyemata</taxon>
        <taxon>Brachyura</taxon>
        <taxon>Eubrachyura</taxon>
        <taxon>Portunoidea</taxon>
        <taxon>Portunidae</taxon>
        <taxon>Portuninae</taxon>
        <taxon>Portunus</taxon>
    </lineage>
</organism>
<comment type="caution">
    <text evidence="1">The sequence shown here is derived from an EMBL/GenBank/DDBJ whole genome shotgun (WGS) entry which is preliminary data.</text>
</comment>
<accession>A0A5B7FGT9</accession>
<sequence>MNTTNLGHSTAAEDRARIVGAAQSIAQLESNLSFPLNKLVPLPLTGLLRPPPARPAVCSLHTTLAEVGRAASAC</sequence>
<keyword evidence="2" id="KW-1185">Reference proteome</keyword>
<protein>
    <submittedName>
        <fullName evidence="1">Uncharacterized protein</fullName>
    </submittedName>
</protein>
<name>A0A5B7FGT9_PORTR</name>
<dbReference type="Proteomes" id="UP000324222">
    <property type="component" value="Unassembled WGS sequence"/>
</dbReference>
<evidence type="ECO:0000313" key="2">
    <source>
        <dbReference type="Proteomes" id="UP000324222"/>
    </source>
</evidence>
<gene>
    <name evidence="1" type="ORF">E2C01_038142</name>
</gene>
<dbReference type="AlphaFoldDB" id="A0A5B7FGT9"/>
<dbReference type="EMBL" id="VSRR010006297">
    <property type="protein sequence ID" value="MPC44469.1"/>
    <property type="molecule type" value="Genomic_DNA"/>
</dbReference>
<reference evidence="1 2" key="1">
    <citation type="submission" date="2019-05" db="EMBL/GenBank/DDBJ databases">
        <title>Another draft genome of Portunus trituberculatus and its Hox gene families provides insights of decapod evolution.</title>
        <authorList>
            <person name="Jeong J.-H."/>
            <person name="Song I."/>
            <person name="Kim S."/>
            <person name="Choi T."/>
            <person name="Kim D."/>
            <person name="Ryu S."/>
            <person name="Kim W."/>
        </authorList>
    </citation>
    <scope>NUCLEOTIDE SEQUENCE [LARGE SCALE GENOMIC DNA]</scope>
    <source>
        <tissue evidence="1">Muscle</tissue>
    </source>
</reference>
<proteinExistence type="predicted"/>
<evidence type="ECO:0000313" key="1">
    <source>
        <dbReference type="EMBL" id="MPC44469.1"/>
    </source>
</evidence>